<feature type="compositionally biased region" description="Polar residues" evidence="2">
    <location>
        <begin position="9"/>
        <end position="20"/>
    </location>
</feature>
<gene>
    <name evidence="4" type="ORF">CG716_16980</name>
</gene>
<comment type="similarity">
    <text evidence="1">Belongs to the universal stress protein A family.</text>
</comment>
<evidence type="ECO:0000256" key="2">
    <source>
        <dbReference type="SAM" id="MobiDB-lite"/>
    </source>
</evidence>
<dbReference type="InterPro" id="IPR006016">
    <property type="entry name" value="UspA"/>
</dbReference>
<dbReference type="EMBL" id="NOZR01000014">
    <property type="protein sequence ID" value="OYN77953.1"/>
    <property type="molecule type" value="Genomic_DNA"/>
</dbReference>
<dbReference type="InterPro" id="IPR014729">
    <property type="entry name" value="Rossmann-like_a/b/a_fold"/>
</dbReference>
<dbReference type="SUPFAM" id="SSF52402">
    <property type="entry name" value="Adenine nucleotide alpha hydrolases-like"/>
    <property type="match status" value="1"/>
</dbReference>
<evidence type="ECO:0000313" key="4">
    <source>
        <dbReference type="EMBL" id="OYN77953.1"/>
    </source>
</evidence>
<dbReference type="InterPro" id="IPR006015">
    <property type="entry name" value="Universal_stress_UspA"/>
</dbReference>
<name>A0A255DQK8_9MYCO</name>
<dbReference type="PANTHER" id="PTHR46553">
    <property type="entry name" value="ADENINE NUCLEOTIDE ALPHA HYDROLASES-LIKE SUPERFAMILY PROTEIN"/>
    <property type="match status" value="1"/>
</dbReference>
<dbReference type="AlphaFoldDB" id="A0A255DQK8"/>
<dbReference type="Pfam" id="PF00582">
    <property type="entry name" value="Usp"/>
    <property type="match status" value="1"/>
</dbReference>
<dbReference type="PANTHER" id="PTHR46553:SF3">
    <property type="entry name" value="ADENINE NUCLEOTIDE ALPHA HYDROLASES-LIKE SUPERFAMILY PROTEIN"/>
    <property type="match status" value="1"/>
</dbReference>
<dbReference type="Gene3D" id="3.40.50.620">
    <property type="entry name" value="HUPs"/>
    <property type="match status" value="1"/>
</dbReference>
<keyword evidence="5" id="KW-1185">Reference proteome</keyword>
<sequence>MPAAHTEHMTLTGQSNSESLPVTEGPHESGRLVVGVDASQGSLEALLWAFGDARARQIPIHAILAWQYHPPWVDPGMGSMFPLGYQPEGGVPEDAFAKTSTAVDNLLDAAIRRATAADPDSATDPVAITQETVEGHPAQVLLESVGTCDIMVVGSHGHGGFVGAVLGSISQHVVSHARCPVVVVPAPSGQRRTERSREC</sequence>
<evidence type="ECO:0000313" key="5">
    <source>
        <dbReference type="Proteomes" id="UP000216063"/>
    </source>
</evidence>
<comment type="caution">
    <text evidence="4">The sequence shown here is derived from an EMBL/GenBank/DDBJ whole genome shotgun (WGS) entry which is preliminary data.</text>
</comment>
<evidence type="ECO:0000259" key="3">
    <source>
        <dbReference type="Pfam" id="PF00582"/>
    </source>
</evidence>
<reference evidence="4 5" key="1">
    <citation type="submission" date="2017-07" db="EMBL/GenBank/DDBJ databases">
        <title>The new phylogeny of genus Mycobacterium.</title>
        <authorList>
            <person name="Tortoli E."/>
            <person name="Trovato A."/>
            <person name="Cirillo D.M."/>
        </authorList>
    </citation>
    <scope>NUCLEOTIDE SEQUENCE [LARGE SCALE GENOMIC DNA]</scope>
    <source>
        <strain evidence="4 5">ATCC 33027</strain>
    </source>
</reference>
<accession>A0A255DQK8</accession>
<evidence type="ECO:0000256" key="1">
    <source>
        <dbReference type="ARBA" id="ARBA00008791"/>
    </source>
</evidence>
<dbReference type="Proteomes" id="UP000216063">
    <property type="component" value="Unassembled WGS sequence"/>
</dbReference>
<protein>
    <recommendedName>
        <fullName evidence="3">UspA domain-containing protein</fullName>
    </recommendedName>
</protein>
<dbReference type="PRINTS" id="PR01438">
    <property type="entry name" value="UNVRSLSTRESS"/>
</dbReference>
<proteinExistence type="inferred from homology"/>
<feature type="domain" description="UspA" evidence="3">
    <location>
        <begin position="31"/>
        <end position="185"/>
    </location>
</feature>
<feature type="region of interest" description="Disordered" evidence="2">
    <location>
        <begin position="1"/>
        <end position="28"/>
    </location>
</feature>
<organism evidence="4 5">
    <name type="scientific">Mycolicibacterium sphagni</name>
    <dbReference type="NCBI Taxonomy" id="1786"/>
    <lineage>
        <taxon>Bacteria</taxon>
        <taxon>Bacillati</taxon>
        <taxon>Actinomycetota</taxon>
        <taxon>Actinomycetes</taxon>
        <taxon>Mycobacteriales</taxon>
        <taxon>Mycobacteriaceae</taxon>
        <taxon>Mycolicibacterium</taxon>
    </lineage>
</organism>